<dbReference type="PATRIC" id="fig|883066.3.peg.889"/>
<dbReference type="Proteomes" id="UP000009888">
    <property type="component" value="Unassembled WGS sequence"/>
</dbReference>
<feature type="transmembrane region" description="Helical" evidence="1">
    <location>
        <begin position="79"/>
        <end position="104"/>
    </location>
</feature>
<dbReference type="AlphaFoldDB" id="K9EGQ8"/>
<evidence type="ECO:0000313" key="2">
    <source>
        <dbReference type="EMBL" id="EKU95091.1"/>
    </source>
</evidence>
<keyword evidence="1" id="KW-0812">Transmembrane</keyword>
<gene>
    <name evidence="2" type="ORF">HMPREF9233_00852</name>
</gene>
<comment type="caution">
    <text evidence="2">The sequence shown here is derived from an EMBL/GenBank/DDBJ whole genome shotgun (WGS) entry which is preliminary data.</text>
</comment>
<dbReference type="STRING" id="202789.GCA_001457435_01273"/>
<accession>K9EGQ8</accession>
<name>K9EGQ8_9ACTO</name>
<evidence type="ECO:0000256" key="1">
    <source>
        <dbReference type="SAM" id="Phobius"/>
    </source>
</evidence>
<organism evidence="2 3">
    <name type="scientific">Actinobaculum massiliense ACS-171-V-Col2</name>
    <dbReference type="NCBI Taxonomy" id="883066"/>
    <lineage>
        <taxon>Bacteria</taxon>
        <taxon>Bacillati</taxon>
        <taxon>Actinomycetota</taxon>
        <taxon>Actinomycetes</taxon>
        <taxon>Actinomycetales</taxon>
        <taxon>Actinomycetaceae</taxon>
        <taxon>Actinobaculum</taxon>
    </lineage>
</organism>
<keyword evidence="1" id="KW-1133">Transmembrane helix</keyword>
<proteinExistence type="predicted"/>
<reference evidence="2 3" key="1">
    <citation type="submission" date="2012-09" db="EMBL/GenBank/DDBJ databases">
        <title>The Genome Sequence of Actinobaculum massiliae ACS-171-V-COL2.</title>
        <authorList>
            <consortium name="The Broad Institute Genome Sequencing Platform"/>
            <person name="Earl A."/>
            <person name="Ward D."/>
            <person name="Feldgarden M."/>
            <person name="Gevers D."/>
            <person name="Saerens B."/>
            <person name="Vaneechoutte M."/>
            <person name="Walker B."/>
            <person name="Young S.K."/>
            <person name="Zeng Q."/>
            <person name="Gargeya S."/>
            <person name="Fitzgerald M."/>
            <person name="Haas B."/>
            <person name="Abouelleil A."/>
            <person name="Alvarado L."/>
            <person name="Arachchi H.M."/>
            <person name="Berlin A."/>
            <person name="Chapman S.B."/>
            <person name="Goldberg J."/>
            <person name="Griggs A."/>
            <person name="Gujja S."/>
            <person name="Hansen M."/>
            <person name="Howarth C."/>
            <person name="Imamovic A."/>
            <person name="Larimer J."/>
            <person name="McCowen C."/>
            <person name="Montmayeur A."/>
            <person name="Murphy C."/>
            <person name="Neiman D."/>
            <person name="Pearson M."/>
            <person name="Priest M."/>
            <person name="Roberts A."/>
            <person name="Saif S."/>
            <person name="Shea T."/>
            <person name="Sisk P."/>
            <person name="Sykes S."/>
            <person name="Wortman J."/>
            <person name="Nusbaum C."/>
            <person name="Birren B."/>
        </authorList>
    </citation>
    <scope>NUCLEOTIDE SEQUENCE [LARGE SCALE GENOMIC DNA]</scope>
    <source>
        <strain evidence="3">ACS-171-V-Col2</strain>
    </source>
</reference>
<dbReference type="InterPro" id="IPR009937">
    <property type="entry name" value="Phage_holin_3_6"/>
</dbReference>
<dbReference type="HOGENOM" id="CLU_106273_3_0_11"/>
<feature type="transmembrane region" description="Helical" evidence="1">
    <location>
        <begin position="110"/>
        <end position="133"/>
    </location>
</feature>
<protein>
    <recommendedName>
        <fullName evidence="4">Phage holin family protein</fullName>
    </recommendedName>
</protein>
<keyword evidence="1" id="KW-0472">Membrane</keyword>
<keyword evidence="3" id="KW-1185">Reference proteome</keyword>
<sequence>MDNTQSAAAAGAAQKTDAGYATTSSAQAREQMAGGQKKTIGELVATVTAQFSALIRDEFKYAQTSLTQKVKNLGIGGGLFAVAGILALYLLLFLLLATAAGFTVLFGGRWWAGFLATAGVLLLIIAVLGGLGAMKFKKSGQYKADPVGGVTKDVNAFKKGLSK</sequence>
<evidence type="ECO:0000313" key="3">
    <source>
        <dbReference type="Proteomes" id="UP000009888"/>
    </source>
</evidence>
<dbReference type="Pfam" id="PF07332">
    <property type="entry name" value="Phage_holin_3_6"/>
    <property type="match status" value="1"/>
</dbReference>
<evidence type="ECO:0008006" key="4">
    <source>
        <dbReference type="Google" id="ProtNLM"/>
    </source>
</evidence>
<dbReference type="EMBL" id="AGWL01000005">
    <property type="protein sequence ID" value="EKU95091.1"/>
    <property type="molecule type" value="Genomic_DNA"/>
</dbReference>
<dbReference type="RefSeq" id="WP_007001058.1">
    <property type="nucleotide sequence ID" value="NZ_JH992955.1"/>
</dbReference>